<reference evidence="2" key="1">
    <citation type="submission" date="2021-06" db="EMBL/GenBank/DDBJ databases">
        <title>Parelaphostrongylus tenuis whole genome reference sequence.</title>
        <authorList>
            <person name="Garwood T.J."/>
            <person name="Larsen P.A."/>
            <person name="Fountain-Jones N.M."/>
            <person name="Garbe J.R."/>
            <person name="Macchietto M.G."/>
            <person name="Kania S.A."/>
            <person name="Gerhold R.W."/>
            <person name="Richards J.E."/>
            <person name="Wolf T.M."/>
        </authorList>
    </citation>
    <scope>NUCLEOTIDE SEQUENCE</scope>
    <source>
        <strain evidence="2">MNPRO001-30</strain>
        <tissue evidence="2">Meninges</tissue>
    </source>
</reference>
<name>A0AAD5QJJ0_PARTN</name>
<comment type="caution">
    <text evidence="2">The sequence shown here is derived from an EMBL/GenBank/DDBJ whole genome shotgun (WGS) entry which is preliminary data.</text>
</comment>
<evidence type="ECO:0000256" key="1">
    <source>
        <dbReference type="SAM" id="MobiDB-lite"/>
    </source>
</evidence>
<gene>
    <name evidence="2" type="ORF">KIN20_008009</name>
</gene>
<accession>A0AAD5QJJ0</accession>
<dbReference type="EMBL" id="JAHQIW010001244">
    <property type="protein sequence ID" value="KAJ1351849.1"/>
    <property type="molecule type" value="Genomic_DNA"/>
</dbReference>
<evidence type="ECO:0000313" key="2">
    <source>
        <dbReference type="EMBL" id="KAJ1351849.1"/>
    </source>
</evidence>
<dbReference type="Proteomes" id="UP001196413">
    <property type="component" value="Unassembled WGS sequence"/>
</dbReference>
<organism evidence="2 3">
    <name type="scientific">Parelaphostrongylus tenuis</name>
    <name type="common">Meningeal worm</name>
    <dbReference type="NCBI Taxonomy" id="148309"/>
    <lineage>
        <taxon>Eukaryota</taxon>
        <taxon>Metazoa</taxon>
        <taxon>Ecdysozoa</taxon>
        <taxon>Nematoda</taxon>
        <taxon>Chromadorea</taxon>
        <taxon>Rhabditida</taxon>
        <taxon>Rhabditina</taxon>
        <taxon>Rhabditomorpha</taxon>
        <taxon>Strongyloidea</taxon>
        <taxon>Metastrongylidae</taxon>
        <taxon>Parelaphostrongylus</taxon>
    </lineage>
</organism>
<protein>
    <submittedName>
        <fullName evidence="2">Uncharacterized protein</fullName>
    </submittedName>
</protein>
<keyword evidence="3" id="KW-1185">Reference proteome</keyword>
<proteinExistence type="predicted"/>
<sequence length="81" mass="8393">MSAGCDVSSDDSLSSQQSNDQFDLTATTAPTHCAIPPIPSTIMIPTKSPAKPLRRAEKCSSSSSSSISRRPPASFIHGMGG</sequence>
<dbReference type="AlphaFoldDB" id="A0AAD5QJJ0"/>
<feature type="region of interest" description="Disordered" evidence="1">
    <location>
        <begin position="1"/>
        <end position="81"/>
    </location>
</feature>
<evidence type="ECO:0000313" key="3">
    <source>
        <dbReference type="Proteomes" id="UP001196413"/>
    </source>
</evidence>
<feature type="compositionally biased region" description="Low complexity" evidence="1">
    <location>
        <begin position="40"/>
        <end position="49"/>
    </location>
</feature>
<feature type="compositionally biased region" description="Low complexity" evidence="1">
    <location>
        <begin position="1"/>
        <end position="23"/>
    </location>
</feature>